<evidence type="ECO:0000313" key="1">
    <source>
        <dbReference type="EMBL" id="KAL0472792.1"/>
    </source>
</evidence>
<name>A0ABR3DJC6_NEUIN</name>
<comment type="caution">
    <text evidence="1">The sequence shown here is derived from an EMBL/GenBank/DDBJ whole genome shotgun (WGS) entry which is preliminary data.</text>
</comment>
<sequence>MHRRHLALEKIGLTLGVAGETTPEDTDALKAQTTCDQNDLTCGKSGMASLVGFIVILLTMTPIGTTGSSDAGSV</sequence>
<organism evidence="1 2">
    <name type="scientific">Neurospora intermedia</name>
    <dbReference type="NCBI Taxonomy" id="5142"/>
    <lineage>
        <taxon>Eukaryota</taxon>
        <taxon>Fungi</taxon>
        <taxon>Dikarya</taxon>
        <taxon>Ascomycota</taxon>
        <taxon>Pezizomycotina</taxon>
        <taxon>Sordariomycetes</taxon>
        <taxon>Sordariomycetidae</taxon>
        <taxon>Sordariales</taxon>
        <taxon>Sordariaceae</taxon>
        <taxon>Neurospora</taxon>
    </lineage>
</organism>
<accession>A0ABR3DJC6</accession>
<dbReference type="EMBL" id="JAVLET010000002">
    <property type="protein sequence ID" value="KAL0472792.1"/>
    <property type="molecule type" value="Genomic_DNA"/>
</dbReference>
<proteinExistence type="predicted"/>
<dbReference type="Proteomes" id="UP001451303">
    <property type="component" value="Unassembled WGS sequence"/>
</dbReference>
<evidence type="ECO:0000313" key="2">
    <source>
        <dbReference type="Proteomes" id="UP001451303"/>
    </source>
</evidence>
<gene>
    <name evidence="1" type="ORF">QR685DRAFT_568959</name>
</gene>
<protein>
    <submittedName>
        <fullName evidence="1">Uncharacterized protein</fullName>
    </submittedName>
</protein>
<reference evidence="1 2" key="1">
    <citation type="submission" date="2023-09" db="EMBL/GenBank/DDBJ databases">
        <title>Multi-omics analysis of a traditional fermented food reveals byproduct-associated fungal strains for waste-to-food upcycling.</title>
        <authorList>
            <consortium name="Lawrence Berkeley National Laboratory"/>
            <person name="Rekdal V.M."/>
            <person name="Villalobos-Escobedo J.M."/>
            <person name="Rodriguez-Valeron N."/>
            <person name="Garcia M.O."/>
            <person name="Vasquez D.P."/>
            <person name="Damayanti I."/>
            <person name="Sorensen P.M."/>
            <person name="Baidoo E.E."/>
            <person name="De Carvalho A.C."/>
            <person name="Riley R."/>
            <person name="Lipzen A."/>
            <person name="He G."/>
            <person name="Yan M."/>
            <person name="Haridas S."/>
            <person name="Daum C."/>
            <person name="Yoshinaga Y."/>
            <person name="Ng V."/>
            <person name="Grigoriev I.V."/>
            <person name="Munk R."/>
            <person name="Nuraida L."/>
            <person name="Wijaya C.H."/>
            <person name="Morales P.-C."/>
            <person name="Keasling J.D."/>
        </authorList>
    </citation>
    <scope>NUCLEOTIDE SEQUENCE [LARGE SCALE GENOMIC DNA]</scope>
    <source>
        <strain evidence="1 2">FGSC 2613</strain>
    </source>
</reference>
<keyword evidence="2" id="KW-1185">Reference proteome</keyword>